<accession>U3AJ69</accession>
<protein>
    <submittedName>
        <fullName evidence="2">Uncharacterized protein</fullName>
    </submittedName>
</protein>
<dbReference type="Proteomes" id="UP000016566">
    <property type="component" value="Unassembled WGS sequence"/>
</dbReference>
<dbReference type="AlphaFoldDB" id="U3AJ69"/>
<dbReference type="STRING" id="1337093.MBELCI_0875"/>
<sequence>MVAVSLLIGTMAFEAKHAHASPVGISTEEQHRDQSSHAKTNCHAALRCNALTMGDGIVLPVREVRARRLSPTPRHDRGSGHILRIATPPPRSPV</sequence>
<evidence type="ECO:0000313" key="2">
    <source>
        <dbReference type="EMBL" id="GAD54823.1"/>
    </source>
</evidence>
<name>U3AJ69_9RHOB</name>
<gene>
    <name evidence="2" type="ORF">MBELCI_0875</name>
</gene>
<evidence type="ECO:0000256" key="1">
    <source>
        <dbReference type="SAM" id="MobiDB-lite"/>
    </source>
</evidence>
<organism evidence="2 3">
    <name type="scientific">Limimaricola cinnabarinus LL-001</name>
    <dbReference type="NCBI Taxonomy" id="1337093"/>
    <lineage>
        <taxon>Bacteria</taxon>
        <taxon>Pseudomonadati</taxon>
        <taxon>Pseudomonadota</taxon>
        <taxon>Alphaproteobacteria</taxon>
        <taxon>Rhodobacterales</taxon>
        <taxon>Paracoccaceae</taxon>
        <taxon>Limimaricola</taxon>
    </lineage>
</organism>
<keyword evidence="3" id="KW-1185">Reference proteome</keyword>
<proteinExistence type="predicted"/>
<dbReference type="EMBL" id="BATB01000007">
    <property type="protein sequence ID" value="GAD54823.1"/>
    <property type="molecule type" value="Genomic_DNA"/>
</dbReference>
<feature type="region of interest" description="Disordered" evidence="1">
    <location>
        <begin position="68"/>
        <end position="94"/>
    </location>
</feature>
<evidence type="ECO:0000313" key="3">
    <source>
        <dbReference type="Proteomes" id="UP000016566"/>
    </source>
</evidence>
<reference evidence="2" key="1">
    <citation type="journal article" date="2013" name="Genome Announc.">
        <title>Draft Genome Sequence of Loktanella cinnabarina LL-001T, Isolated from Deep-Sea Floor Sediment.</title>
        <authorList>
            <person name="Nishi S."/>
            <person name="Tsubouchi T."/>
            <person name="Takaki Y."/>
            <person name="Koyanagi R."/>
            <person name="Satoh N."/>
            <person name="Maruyama T."/>
            <person name="Hatada Y."/>
        </authorList>
    </citation>
    <scope>NUCLEOTIDE SEQUENCE [LARGE SCALE GENOMIC DNA]</scope>
    <source>
        <strain evidence="2">LL-001</strain>
    </source>
</reference>
<comment type="caution">
    <text evidence="2">The sequence shown here is derived from an EMBL/GenBank/DDBJ whole genome shotgun (WGS) entry which is preliminary data.</text>
</comment>